<sequence length="501" mass="53419">MNLSNSNIKWFSSFFAILLAVLILSACKKDKVGGTPQITSIRNYSAAPGDTLVTSITAGQWIVIHGSNLKDAVEILFDGVPAQFNYGLFSNDMAVVQIPATIPFNTVPAELLNTVRYTTVTGSTLFSFNYSYPMPVITGIGNETFFPGDSVYIQGSGFFLVQSVNFAGGVIKNFAVDSLGTFIRFICPPLAEVPGGPIKVVAQAGTAITSKIYTVGKPSIISISNENPSAGDSVYIYGAAFKDVQTVNFGGVTIATYNTSPDFSYIAFKCPPLNSSGVVTVTTSYGSASTTFKVNDVLTGMIGNMEWGDLFGWQWWGGASLQSGDPNSGWPPYDPLFAGNPSMFMSLINSPLNSGDGNNGSTAIRLGDAQWMPAGNISDAPENWAVKFEMNVPKAWNGASLCIQGGVSNNIMYRYEPWSTATGAEDFKTKGWVTVTIPLSSFRTNSATLGDGRGNAITTLTSLVGNSGKTGMNLYMHNYSAATNPTGYYAAFDNIRVVKIK</sequence>
<dbReference type="Proteomes" id="UP000812270">
    <property type="component" value="Unassembled WGS sequence"/>
</dbReference>
<keyword evidence="3" id="KW-1185">Reference proteome</keyword>
<dbReference type="AlphaFoldDB" id="A0A9E2SEQ8"/>
<dbReference type="EMBL" id="JAHSPG010000013">
    <property type="protein sequence ID" value="MBV4358735.1"/>
    <property type="molecule type" value="Genomic_DNA"/>
</dbReference>
<gene>
    <name evidence="2" type="ORF">KTO63_16340</name>
</gene>
<feature type="domain" description="Surface glycan-binding protein B xyloglucan binding" evidence="1">
    <location>
        <begin position="378"/>
        <end position="499"/>
    </location>
</feature>
<name>A0A9E2SEQ8_9BACT</name>
<dbReference type="RefSeq" id="WP_217792459.1">
    <property type="nucleotide sequence ID" value="NZ_JAHSPG010000013.1"/>
</dbReference>
<organism evidence="2 3">
    <name type="scientific">Pinibacter aurantiacus</name>
    <dbReference type="NCBI Taxonomy" id="2851599"/>
    <lineage>
        <taxon>Bacteria</taxon>
        <taxon>Pseudomonadati</taxon>
        <taxon>Bacteroidota</taxon>
        <taxon>Chitinophagia</taxon>
        <taxon>Chitinophagales</taxon>
        <taxon>Chitinophagaceae</taxon>
        <taxon>Pinibacter</taxon>
    </lineage>
</organism>
<dbReference type="Pfam" id="PF18329">
    <property type="entry name" value="SGBP_B_XBD"/>
    <property type="match status" value="1"/>
</dbReference>
<evidence type="ECO:0000259" key="1">
    <source>
        <dbReference type="Pfam" id="PF18329"/>
    </source>
</evidence>
<accession>A0A9E2SEQ8</accession>
<reference evidence="2" key="1">
    <citation type="submission" date="2021-06" db="EMBL/GenBank/DDBJ databases">
        <authorList>
            <person name="Huq M.A."/>
        </authorList>
    </citation>
    <scope>NUCLEOTIDE SEQUENCE</scope>
    <source>
        <strain evidence="2">MAH-26</strain>
    </source>
</reference>
<evidence type="ECO:0000313" key="2">
    <source>
        <dbReference type="EMBL" id="MBV4358735.1"/>
    </source>
</evidence>
<evidence type="ECO:0000313" key="3">
    <source>
        <dbReference type="Proteomes" id="UP000812270"/>
    </source>
</evidence>
<protein>
    <recommendedName>
        <fullName evidence="1">Surface glycan-binding protein B xyloglucan binding domain-containing protein</fullName>
    </recommendedName>
</protein>
<dbReference type="InterPro" id="IPR040475">
    <property type="entry name" value="SGBP_B_XBD"/>
</dbReference>
<proteinExistence type="predicted"/>
<comment type="caution">
    <text evidence="2">The sequence shown here is derived from an EMBL/GenBank/DDBJ whole genome shotgun (WGS) entry which is preliminary data.</text>
</comment>
<dbReference type="GO" id="GO:0030247">
    <property type="term" value="F:polysaccharide binding"/>
    <property type="evidence" value="ECO:0007669"/>
    <property type="project" value="InterPro"/>
</dbReference>